<dbReference type="InterPro" id="IPR052523">
    <property type="entry name" value="Trichothecene_AcTrans"/>
</dbReference>
<protein>
    <recommendedName>
        <fullName evidence="1">N-acetyltransferase domain-containing protein</fullName>
    </recommendedName>
</protein>
<dbReference type="InterPro" id="IPR016181">
    <property type="entry name" value="Acyl_CoA_acyltransferase"/>
</dbReference>
<organism evidence="2 3">
    <name type="scientific">Aspergillus homomorphus (strain CBS 101889)</name>
    <dbReference type="NCBI Taxonomy" id="1450537"/>
    <lineage>
        <taxon>Eukaryota</taxon>
        <taxon>Fungi</taxon>
        <taxon>Dikarya</taxon>
        <taxon>Ascomycota</taxon>
        <taxon>Pezizomycotina</taxon>
        <taxon>Eurotiomycetes</taxon>
        <taxon>Eurotiomycetidae</taxon>
        <taxon>Eurotiales</taxon>
        <taxon>Aspergillaceae</taxon>
        <taxon>Aspergillus</taxon>
        <taxon>Aspergillus subgen. Circumdati</taxon>
    </lineage>
</organism>
<dbReference type="VEuPathDB" id="FungiDB:BO97DRAFT_346373"/>
<dbReference type="GeneID" id="37196094"/>
<dbReference type="PANTHER" id="PTHR42791:SF5">
    <property type="entry name" value="HYPOTHETICAL ACETYLTRANSFERASE (EUROFUNG)"/>
    <property type="match status" value="1"/>
</dbReference>
<evidence type="ECO:0000313" key="3">
    <source>
        <dbReference type="Proteomes" id="UP000248961"/>
    </source>
</evidence>
<gene>
    <name evidence="2" type="ORF">BO97DRAFT_346373</name>
</gene>
<reference evidence="2 3" key="1">
    <citation type="submission" date="2018-02" db="EMBL/GenBank/DDBJ databases">
        <title>The genomes of Aspergillus section Nigri reveals drivers in fungal speciation.</title>
        <authorList>
            <consortium name="DOE Joint Genome Institute"/>
            <person name="Vesth T.C."/>
            <person name="Nybo J."/>
            <person name="Theobald S."/>
            <person name="Brandl J."/>
            <person name="Frisvad J.C."/>
            <person name="Nielsen K.F."/>
            <person name="Lyhne E.K."/>
            <person name="Kogle M.E."/>
            <person name="Kuo A."/>
            <person name="Riley R."/>
            <person name="Clum A."/>
            <person name="Nolan M."/>
            <person name="Lipzen A."/>
            <person name="Salamov A."/>
            <person name="Henrissat B."/>
            <person name="Wiebenga A."/>
            <person name="De vries R.P."/>
            <person name="Grigoriev I.V."/>
            <person name="Mortensen U.H."/>
            <person name="Andersen M.R."/>
            <person name="Baker S.E."/>
        </authorList>
    </citation>
    <scope>NUCLEOTIDE SEQUENCE [LARGE SCALE GENOMIC DNA]</scope>
    <source>
        <strain evidence="2 3">CBS 101889</strain>
    </source>
</reference>
<dbReference type="OrthoDB" id="410198at2759"/>
<dbReference type="Pfam" id="PF00583">
    <property type="entry name" value="Acetyltransf_1"/>
    <property type="match status" value="1"/>
</dbReference>
<evidence type="ECO:0000259" key="1">
    <source>
        <dbReference type="PROSITE" id="PS51186"/>
    </source>
</evidence>
<dbReference type="GO" id="GO:0016747">
    <property type="term" value="F:acyltransferase activity, transferring groups other than amino-acyl groups"/>
    <property type="evidence" value="ECO:0007669"/>
    <property type="project" value="InterPro"/>
</dbReference>
<dbReference type="RefSeq" id="XP_025550964.1">
    <property type="nucleotide sequence ID" value="XM_025691805.1"/>
</dbReference>
<proteinExistence type="predicted"/>
<evidence type="ECO:0000313" key="2">
    <source>
        <dbReference type="EMBL" id="RAL11810.1"/>
    </source>
</evidence>
<dbReference type="AlphaFoldDB" id="A0A395HVI6"/>
<name>A0A395HVI6_ASPHC</name>
<dbReference type="InterPro" id="IPR000182">
    <property type="entry name" value="GNAT_dom"/>
</dbReference>
<dbReference type="Gene3D" id="3.40.630.30">
    <property type="match status" value="1"/>
</dbReference>
<dbReference type="PANTHER" id="PTHR42791">
    <property type="entry name" value="GNAT FAMILY ACETYLTRANSFERASE"/>
    <property type="match status" value="1"/>
</dbReference>
<sequence length="245" mass="27503">MPSLVICPVSLNPGKDWDDLIASYWASWLSPLQAVGELTFAHLGAGTLAEKQARAAVSQHLLQEAQSNPHDTVWMKCIDLASGRIVAGGMYKIHDSGPNPYEETAAPKAEWFPPESERRILAEELYRQLWGWRARLMGDKFVCGMALWVLPAYRSYGAARLLLEHFVERIDQLGMEAYLEGTEIALPLYRQCGFRVVSDVTIDVEPPQGKEPSSDWTRLVSDIQAHPVKIMIRPMSQKRAVDSKL</sequence>
<feature type="domain" description="N-acetyltransferase" evidence="1">
    <location>
        <begin position="78"/>
        <end position="217"/>
    </location>
</feature>
<accession>A0A395HVI6</accession>
<dbReference type="SUPFAM" id="SSF55729">
    <property type="entry name" value="Acyl-CoA N-acyltransferases (Nat)"/>
    <property type="match status" value="1"/>
</dbReference>
<dbReference type="PROSITE" id="PS51186">
    <property type="entry name" value="GNAT"/>
    <property type="match status" value="1"/>
</dbReference>
<keyword evidence="3" id="KW-1185">Reference proteome</keyword>
<dbReference type="Proteomes" id="UP000248961">
    <property type="component" value="Unassembled WGS sequence"/>
</dbReference>
<dbReference type="EMBL" id="KZ824286">
    <property type="protein sequence ID" value="RAL11810.1"/>
    <property type="molecule type" value="Genomic_DNA"/>
</dbReference>